<dbReference type="PANTHER" id="PTHR33359:SF1">
    <property type="entry name" value="MOLYBDOPTERIN SYNTHASE SULFUR CARRIER SUBUNIT"/>
    <property type="match status" value="1"/>
</dbReference>
<evidence type="ECO:0000313" key="6">
    <source>
        <dbReference type="EMBL" id="MCP3428211.1"/>
    </source>
</evidence>
<dbReference type="GO" id="GO:0000166">
    <property type="term" value="F:nucleotide binding"/>
    <property type="evidence" value="ECO:0007669"/>
    <property type="project" value="UniProtKB-KW"/>
</dbReference>
<dbReference type="CDD" id="cd00754">
    <property type="entry name" value="Ubl_MoaD"/>
    <property type="match status" value="1"/>
</dbReference>
<dbReference type="InterPro" id="IPR044672">
    <property type="entry name" value="MOCS2A"/>
</dbReference>
<keyword evidence="2" id="KW-0547">Nucleotide-binding</keyword>
<gene>
    <name evidence="6" type="ORF">NLF92_04555</name>
</gene>
<dbReference type="Proteomes" id="UP001165413">
    <property type="component" value="Unassembled WGS sequence"/>
</dbReference>
<dbReference type="InterPro" id="IPR016155">
    <property type="entry name" value="Mopterin_synth/thiamin_S_b"/>
</dbReference>
<dbReference type="Pfam" id="PF02597">
    <property type="entry name" value="ThiS"/>
    <property type="match status" value="1"/>
</dbReference>
<evidence type="ECO:0000256" key="2">
    <source>
        <dbReference type="ARBA" id="ARBA00022741"/>
    </source>
</evidence>
<name>A0AA41X2C0_9ALTE</name>
<protein>
    <recommendedName>
        <fullName evidence="5">Molybdopterin synthase sulfur carrier subunit</fullName>
    </recommendedName>
</protein>
<accession>A0AA41X2C0</accession>
<dbReference type="RefSeq" id="WP_254099326.1">
    <property type="nucleotide sequence ID" value="NZ_JANATA010000005.1"/>
</dbReference>
<dbReference type="GO" id="GO:1990133">
    <property type="term" value="C:molybdopterin adenylyltransferase complex"/>
    <property type="evidence" value="ECO:0007669"/>
    <property type="project" value="TreeGrafter"/>
</dbReference>
<comment type="similarity">
    <text evidence="4">Belongs to the MoaD family.</text>
</comment>
<dbReference type="PANTHER" id="PTHR33359">
    <property type="entry name" value="MOLYBDOPTERIN SYNTHASE SULFUR CARRIER SUBUNIT"/>
    <property type="match status" value="1"/>
</dbReference>
<evidence type="ECO:0000313" key="7">
    <source>
        <dbReference type="Proteomes" id="UP001165413"/>
    </source>
</evidence>
<comment type="caution">
    <text evidence="6">The sequence shown here is derived from an EMBL/GenBank/DDBJ whole genome shotgun (WGS) entry which is preliminary data.</text>
</comment>
<dbReference type="Gene3D" id="3.10.20.30">
    <property type="match status" value="1"/>
</dbReference>
<keyword evidence="7" id="KW-1185">Reference proteome</keyword>
<dbReference type="FunFam" id="3.10.20.30:FF:000010">
    <property type="entry name" value="Molybdopterin synthase sulfur carrier subunit"/>
    <property type="match status" value="1"/>
</dbReference>
<dbReference type="SUPFAM" id="SSF54285">
    <property type="entry name" value="MoaD/ThiS"/>
    <property type="match status" value="1"/>
</dbReference>
<dbReference type="InterPro" id="IPR003749">
    <property type="entry name" value="ThiS/MoaD-like"/>
</dbReference>
<reference evidence="6" key="1">
    <citation type="submission" date="2022-07" db="EMBL/GenBank/DDBJ databases">
        <title>Characterization of the Novel Bacterium Alteromonas immobilis LMIT006 and Alteromonas gregis LMIT007.</title>
        <authorList>
            <person name="Lin X."/>
        </authorList>
    </citation>
    <scope>NUCLEOTIDE SEQUENCE</scope>
    <source>
        <strain evidence="6">LMIT007</strain>
    </source>
</reference>
<keyword evidence="3" id="KW-0501">Molybdenum cofactor biosynthesis</keyword>
<organism evidence="6 7">
    <name type="scientific">Opacimonas viscosa</name>
    <dbReference type="NCBI Taxonomy" id="2961944"/>
    <lineage>
        <taxon>Bacteria</taxon>
        <taxon>Pseudomonadati</taxon>
        <taxon>Pseudomonadota</taxon>
        <taxon>Gammaproteobacteria</taxon>
        <taxon>Alteromonadales</taxon>
        <taxon>Alteromonadaceae</taxon>
        <taxon>Opacimonas</taxon>
    </lineage>
</organism>
<dbReference type="InterPro" id="IPR012675">
    <property type="entry name" value="Beta-grasp_dom_sf"/>
</dbReference>
<sequence>MFKVLFFGQLADMLDCRNLSMPASSAANVYDLLDILRERDPKWSKALNTEQLMMAVNHTLVTPEHPIVDGDEVAIFPPVTGG</sequence>
<evidence type="ECO:0000256" key="1">
    <source>
        <dbReference type="ARBA" id="ARBA00005046"/>
    </source>
</evidence>
<evidence type="ECO:0000256" key="3">
    <source>
        <dbReference type="ARBA" id="ARBA00023150"/>
    </source>
</evidence>
<comment type="pathway">
    <text evidence="1">Cofactor biosynthesis; molybdopterin biosynthesis.</text>
</comment>
<dbReference type="AlphaFoldDB" id="A0AA41X2C0"/>
<proteinExistence type="inferred from homology"/>
<evidence type="ECO:0000256" key="5">
    <source>
        <dbReference type="ARBA" id="ARBA00024247"/>
    </source>
</evidence>
<evidence type="ECO:0000256" key="4">
    <source>
        <dbReference type="ARBA" id="ARBA00024200"/>
    </source>
</evidence>
<dbReference type="GO" id="GO:0006777">
    <property type="term" value="P:Mo-molybdopterin cofactor biosynthetic process"/>
    <property type="evidence" value="ECO:0007669"/>
    <property type="project" value="UniProtKB-KW"/>
</dbReference>
<dbReference type="EMBL" id="JANATA010000005">
    <property type="protein sequence ID" value="MCP3428211.1"/>
    <property type="molecule type" value="Genomic_DNA"/>
</dbReference>